<sequence length="124" mass="13795">MPKGKVSSAEGAAKEKPKRRSVRLSVKPPAKVEAKLKNAAVEEAGSQSGSIRFSHRPRCGSQQLGRREEWQRQGSPVSRRLSARRGPQAPGTRLPRRHDAQEEGQLRRRRRQGRAQEEIGAVVS</sequence>
<evidence type="ECO:0000256" key="3">
    <source>
        <dbReference type="ARBA" id="ARBA00023125"/>
    </source>
</evidence>
<gene>
    <name evidence="6" type="primary">HMGN1</name>
</gene>
<dbReference type="PRINTS" id="PR00925">
    <property type="entry name" value="NONHISHMG17"/>
</dbReference>
<protein>
    <submittedName>
        <fullName evidence="6">High mobility group nucleosome binding domain 1</fullName>
    </submittedName>
</protein>
<evidence type="ECO:0000256" key="1">
    <source>
        <dbReference type="ARBA" id="ARBA00004123"/>
    </source>
</evidence>
<evidence type="ECO:0000313" key="6">
    <source>
        <dbReference type="EMBL" id="JAA23966.1"/>
    </source>
</evidence>
<keyword evidence="4" id="KW-0539">Nucleus</keyword>
<reference evidence="6" key="1">
    <citation type="submission" date="2012-10" db="EMBL/GenBank/DDBJ databases">
        <title>De novo assembly of the reference chimpanzee transcriptome from NextGen mRNA sequences.</title>
        <authorList>
            <person name="Maudhoo M.D."/>
            <person name="Meehan D.T."/>
            <person name="Norgren R.B.Jr."/>
        </authorList>
    </citation>
    <scope>NUCLEOTIDE SEQUENCE</scope>
    <source>
        <tissue evidence="6">Skin</tissue>
    </source>
</reference>
<dbReference type="EMBL" id="GABD01009134">
    <property type="protein sequence ID" value="JAA23966.1"/>
    <property type="molecule type" value="mRNA"/>
</dbReference>
<evidence type="ECO:0000256" key="5">
    <source>
        <dbReference type="SAM" id="MobiDB-lite"/>
    </source>
</evidence>
<dbReference type="GO" id="GO:0031492">
    <property type="term" value="F:nucleosomal DNA binding"/>
    <property type="evidence" value="ECO:0007669"/>
    <property type="project" value="InterPro"/>
</dbReference>
<accession>K7B132</accession>
<organism evidence="6">
    <name type="scientific">Pan troglodytes</name>
    <name type="common">Chimpanzee</name>
    <dbReference type="NCBI Taxonomy" id="9598"/>
    <lineage>
        <taxon>Eukaryota</taxon>
        <taxon>Metazoa</taxon>
        <taxon>Chordata</taxon>
        <taxon>Craniata</taxon>
        <taxon>Vertebrata</taxon>
        <taxon>Euteleostomi</taxon>
        <taxon>Mammalia</taxon>
        <taxon>Eutheria</taxon>
        <taxon>Euarchontoglires</taxon>
        <taxon>Primates</taxon>
        <taxon>Haplorrhini</taxon>
        <taxon>Catarrhini</taxon>
        <taxon>Hominidae</taxon>
        <taxon>Pan</taxon>
    </lineage>
</organism>
<feature type="region of interest" description="Disordered" evidence="5">
    <location>
        <begin position="1"/>
        <end position="124"/>
    </location>
</feature>
<dbReference type="Pfam" id="PF01101">
    <property type="entry name" value="HMG14_17"/>
    <property type="match status" value="1"/>
</dbReference>
<dbReference type="GO" id="GO:0000785">
    <property type="term" value="C:chromatin"/>
    <property type="evidence" value="ECO:0007669"/>
    <property type="project" value="InterPro"/>
</dbReference>
<name>K7B132_PANTR</name>
<dbReference type="AlphaFoldDB" id="K7B132"/>
<dbReference type="GO" id="GO:0005634">
    <property type="term" value="C:nucleus"/>
    <property type="evidence" value="ECO:0007669"/>
    <property type="project" value="UniProtKB-SubCell"/>
</dbReference>
<comment type="subcellular location">
    <subcellularLocation>
        <location evidence="1">Nucleus</location>
    </subcellularLocation>
</comment>
<keyword evidence="3" id="KW-0238">DNA-binding</keyword>
<comment type="similarity">
    <text evidence="2">Belongs to the HMGN family.</text>
</comment>
<dbReference type="InterPro" id="IPR000079">
    <property type="entry name" value="HMGN_fam"/>
</dbReference>
<evidence type="ECO:0000256" key="2">
    <source>
        <dbReference type="ARBA" id="ARBA00007696"/>
    </source>
</evidence>
<proteinExistence type="evidence at transcript level"/>
<feature type="compositionally biased region" description="Basic and acidic residues" evidence="5">
    <location>
        <begin position="97"/>
        <end position="106"/>
    </location>
</feature>
<evidence type="ECO:0000256" key="4">
    <source>
        <dbReference type="ARBA" id="ARBA00023242"/>
    </source>
</evidence>